<dbReference type="EMBL" id="CP138858">
    <property type="protein sequence ID" value="WPJ97367.1"/>
    <property type="molecule type" value="Genomic_DNA"/>
</dbReference>
<reference evidence="1 2" key="1">
    <citation type="submission" date="2023-11" db="EMBL/GenBank/DDBJ databases">
        <title>Coraliomargarita sp. nov., isolated from marine algae.</title>
        <authorList>
            <person name="Lee J.K."/>
            <person name="Baek J.H."/>
            <person name="Kim J.M."/>
            <person name="Choi D.G."/>
            <person name="Jeon C.O."/>
        </authorList>
    </citation>
    <scope>NUCLEOTIDE SEQUENCE [LARGE SCALE GENOMIC DNA]</scope>
    <source>
        <strain evidence="1 2">J2-16</strain>
    </source>
</reference>
<dbReference type="RefSeq" id="WP_319834211.1">
    <property type="nucleotide sequence ID" value="NZ_CP138858.1"/>
</dbReference>
<evidence type="ECO:0000313" key="2">
    <source>
        <dbReference type="Proteomes" id="UP001324993"/>
    </source>
</evidence>
<proteinExistence type="predicted"/>
<protein>
    <recommendedName>
        <fullName evidence="3">Glycosyltransferase GT-D fold domain-containing protein</fullName>
    </recommendedName>
</protein>
<keyword evidence="2" id="KW-1185">Reference proteome</keyword>
<gene>
    <name evidence="1" type="ORF">SH580_06550</name>
</gene>
<evidence type="ECO:0008006" key="3">
    <source>
        <dbReference type="Google" id="ProtNLM"/>
    </source>
</evidence>
<name>A0ABZ0RMN0_9BACT</name>
<organism evidence="1 2">
    <name type="scientific">Coraliomargarita algicola</name>
    <dbReference type="NCBI Taxonomy" id="3092156"/>
    <lineage>
        <taxon>Bacteria</taxon>
        <taxon>Pseudomonadati</taxon>
        <taxon>Verrucomicrobiota</taxon>
        <taxon>Opitutia</taxon>
        <taxon>Puniceicoccales</taxon>
        <taxon>Coraliomargaritaceae</taxon>
        <taxon>Coraliomargarita</taxon>
    </lineage>
</organism>
<dbReference type="InterPro" id="IPR036188">
    <property type="entry name" value="FAD/NAD-bd_sf"/>
</dbReference>
<sequence>MSIKTSLKSAFPFLNGITTKPALYREKFKYLGSPKQSGDAFNSWMAEQVKKEEPTCVCRLGSVELSALRHYIEYEGYSKDNDSVGVLNNLFNNAGVYPNEPTSFNAFAKTYLNDLPLADLVGIWYNPGERATLEQYAPCAHFTELQNLEPYYFNQSWLNSAKGKRFLIITPFIKTARSQVAQLKAIWPQYKGLFHEAAFEFIKAPAHAAMVTPSHLNWSTALDALKAQMDTIDYDVLIVGAGAWGLPLAVHAKRTGKIGYHLGGSTQLLFGIKGKRWDTHPIISKLYNDHWVRPYESEIPKKANLVEEGCYW</sequence>
<dbReference type="SUPFAM" id="SSF51905">
    <property type="entry name" value="FAD/NAD(P)-binding domain"/>
    <property type="match status" value="1"/>
</dbReference>
<dbReference type="Proteomes" id="UP001324993">
    <property type="component" value="Chromosome"/>
</dbReference>
<accession>A0ABZ0RMN0</accession>
<evidence type="ECO:0000313" key="1">
    <source>
        <dbReference type="EMBL" id="WPJ97367.1"/>
    </source>
</evidence>